<keyword evidence="1" id="KW-0812">Transmembrane</keyword>
<name>A0A919GPN6_9ACTN</name>
<evidence type="ECO:0000256" key="1">
    <source>
        <dbReference type="SAM" id="Phobius"/>
    </source>
</evidence>
<comment type="caution">
    <text evidence="2">The sequence shown here is derived from an EMBL/GenBank/DDBJ whole genome shotgun (WGS) entry which is preliminary data.</text>
</comment>
<sequence>MPLVPSPDRRGAAVLEALYEALLALVCVAVVAFTWLAVSKLYEGQR</sequence>
<dbReference type="EMBL" id="BNCD01000031">
    <property type="protein sequence ID" value="GHH87933.1"/>
    <property type="molecule type" value="Genomic_DNA"/>
</dbReference>
<evidence type="ECO:0000313" key="2">
    <source>
        <dbReference type="EMBL" id="GHH87933.1"/>
    </source>
</evidence>
<protein>
    <submittedName>
        <fullName evidence="2">Uncharacterized protein</fullName>
    </submittedName>
</protein>
<accession>A0A919GPN6</accession>
<reference evidence="2" key="2">
    <citation type="submission" date="2020-09" db="EMBL/GenBank/DDBJ databases">
        <authorList>
            <person name="Sun Q."/>
            <person name="Ohkuma M."/>
        </authorList>
    </citation>
    <scope>NUCLEOTIDE SEQUENCE</scope>
    <source>
        <strain evidence="2">JCM 5069</strain>
    </source>
</reference>
<dbReference type="AlphaFoldDB" id="A0A919GPN6"/>
<gene>
    <name evidence="2" type="ORF">GCM10018793_65650</name>
</gene>
<keyword evidence="1" id="KW-0472">Membrane</keyword>
<evidence type="ECO:0000313" key="3">
    <source>
        <dbReference type="Proteomes" id="UP000603708"/>
    </source>
</evidence>
<organism evidence="2 3">
    <name type="scientific">Streptomyces sulfonofaciens</name>
    <dbReference type="NCBI Taxonomy" id="68272"/>
    <lineage>
        <taxon>Bacteria</taxon>
        <taxon>Bacillati</taxon>
        <taxon>Actinomycetota</taxon>
        <taxon>Actinomycetes</taxon>
        <taxon>Kitasatosporales</taxon>
        <taxon>Streptomycetaceae</taxon>
        <taxon>Streptomyces</taxon>
    </lineage>
</organism>
<feature type="transmembrane region" description="Helical" evidence="1">
    <location>
        <begin position="17"/>
        <end position="38"/>
    </location>
</feature>
<reference evidence="2" key="1">
    <citation type="journal article" date="2014" name="Int. J. Syst. Evol. Microbiol.">
        <title>Complete genome sequence of Corynebacterium casei LMG S-19264T (=DSM 44701T), isolated from a smear-ripened cheese.</title>
        <authorList>
            <consortium name="US DOE Joint Genome Institute (JGI-PGF)"/>
            <person name="Walter F."/>
            <person name="Albersmeier A."/>
            <person name="Kalinowski J."/>
            <person name="Ruckert C."/>
        </authorList>
    </citation>
    <scope>NUCLEOTIDE SEQUENCE</scope>
    <source>
        <strain evidence="2">JCM 5069</strain>
    </source>
</reference>
<proteinExistence type="predicted"/>
<keyword evidence="3" id="KW-1185">Reference proteome</keyword>
<dbReference type="Proteomes" id="UP000603708">
    <property type="component" value="Unassembled WGS sequence"/>
</dbReference>
<keyword evidence="1" id="KW-1133">Transmembrane helix</keyword>